<dbReference type="Proteomes" id="UP001163603">
    <property type="component" value="Chromosome 15"/>
</dbReference>
<comment type="caution">
    <text evidence="1">The sequence shown here is derived from an EMBL/GenBank/DDBJ whole genome shotgun (WGS) entry which is preliminary data.</text>
</comment>
<organism evidence="1 2">
    <name type="scientific">Pistacia integerrima</name>
    <dbReference type="NCBI Taxonomy" id="434235"/>
    <lineage>
        <taxon>Eukaryota</taxon>
        <taxon>Viridiplantae</taxon>
        <taxon>Streptophyta</taxon>
        <taxon>Embryophyta</taxon>
        <taxon>Tracheophyta</taxon>
        <taxon>Spermatophyta</taxon>
        <taxon>Magnoliopsida</taxon>
        <taxon>eudicotyledons</taxon>
        <taxon>Gunneridae</taxon>
        <taxon>Pentapetalae</taxon>
        <taxon>rosids</taxon>
        <taxon>malvids</taxon>
        <taxon>Sapindales</taxon>
        <taxon>Anacardiaceae</taxon>
        <taxon>Pistacia</taxon>
    </lineage>
</organism>
<keyword evidence="2" id="KW-1185">Reference proteome</keyword>
<dbReference type="EMBL" id="CM047750">
    <property type="protein sequence ID" value="KAJ0008058.1"/>
    <property type="molecule type" value="Genomic_DNA"/>
</dbReference>
<reference evidence="2" key="1">
    <citation type="journal article" date="2023" name="G3 (Bethesda)">
        <title>Genome assembly and association tests identify interacting loci associated with vigor, precocity, and sex in interspecific pistachio rootstocks.</title>
        <authorList>
            <person name="Palmer W."/>
            <person name="Jacygrad E."/>
            <person name="Sagayaradj S."/>
            <person name="Cavanaugh K."/>
            <person name="Han R."/>
            <person name="Bertier L."/>
            <person name="Beede B."/>
            <person name="Kafkas S."/>
            <person name="Golino D."/>
            <person name="Preece J."/>
            <person name="Michelmore R."/>
        </authorList>
    </citation>
    <scope>NUCLEOTIDE SEQUENCE [LARGE SCALE GENOMIC DNA]</scope>
</reference>
<evidence type="ECO:0000313" key="1">
    <source>
        <dbReference type="EMBL" id="KAJ0008058.1"/>
    </source>
</evidence>
<protein>
    <submittedName>
        <fullName evidence="1">Uncharacterized protein</fullName>
    </submittedName>
</protein>
<proteinExistence type="predicted"/>
<accession>A0ACC0X0R7</accession>
<sequence>MGSQPYAPETWCTWLVPLIFLVCIFMFGYTMYVNDCPETTGPENCILYHPLGRFSFQPLTENHLFGPSIHTLKLMGGLDRKLVVDDGDSLRLFSCIWLHAGVVHLLVNMLSLLLTGIRLEGEFGFLRIGPLYVLSGFGGSLLSCLCQETGKETISVGASGALFGLLGAMLSDLITNWTIYTRKCVAFALLGIVIALNLAAGFIPGVDNSAHMGGFISGFLLGFIFLLRPQYGYVSSKYIAAGYDIKQRKPKYKFYQKLLWVAALVTFVIG</sequence>
<gene>
    <name evidence="1" type="ORF">Pint_30104</name>
</gene>
<evidence type="ECO:0000313" key="2">
    <source>
        <dbReference type="Proteomes" id="UP001163603"/>
    </source>
</evidence>
<name>A0ACC0X0R7_9ROSI</name>